<proteinExistence type="predicted"/>
<gene>
    <name evidence="3" type="ORF">AGABI1DRAFT_68047</name>
</gene>
<name>K5XG73_AGABU</name>
<keyword evidence="2" id="KW-0472">Membrane</keyword>
<dbReference type="EMBL" id="JH971386">
    <property type="protein sequence ID" value="EKM82428.1"/>
    <property type="molecule type" value="Genomic_DNA"/>
</dbReference>
<protein>
    <recommendedName>
        <fullName evidence="5">MARVEL domain-containing protein</fullName>
    </recommendedName>
</protein>
<keyword evidence="4" id="KW-1185">Reference proteome</keyword>
<dbReference type="KEGG" id="abp:AGABI1DRAFT68047"/>
<dbReference type="InParanoid" id="K5XG73"/>
<dbReference type="OMA" id="FTGLAME"/>
<dbReference type="OrthoDB" id="3253553at2759"/>
<feature type="region of interest" description="Disordered" evidence="1">
    <location>
        <begin position="1"/>
        <end position="26"/>
    </location>
</feature>
<evidence type="ECO:0000256" key="2">
    <source>
        <dbReference type="SAM" id="Phobius"/>
    </source>
</evidence>
<organism evidence="3 4">
    <name type="scientific">Agaricus bisporus var. burnettii (strain JB137-S8 / ATCC MYA-4627 / FGSC 10392)</name>
    <name type="common">White button mushroom</name>
    <dbReference type="NCBI Taxonomy" id="597362"/>
    <lineage>
        <taxon>Eukaryota</taxon>
        <taxon>Fungi</taxon>
        <taxon>Dikarya</taxon>
        <taxon>Basidiomycota</taxon>
        <taxon>Agaricomycotina</taxon>
        <taxon>Agaricomycetes</taxon>
        <taxon>Agaricomycetidae</taxon>
        <taxon>Agaricales</taxon>
        <taxon>Agaricineae</taxon>
        <taxon>Agaricaceae</taxon>
        <taxon>Agaricus</taxon>
    </lineage>
</organism>
<evidence type="ECO:0000313" key="4">
    <source>
        <dbReference type="Proteomes" id="UP000008493"/>
    </source>
</evidence>
<dbReference type="Proteomes" id="UP000008493">
    <property type="component" value="Unassembled WGS sequence"/>
</dbReference>
<reference evidence="4" key="1">
    <citation type="journal article" date="2012" name="Proc. Natl. Acad. Sci. U.S.A.">
        <title>Genome sequence of the button mushroom Agaricus bisporus reveals mechanisms governing adaptation to a humic-rich ecological niche.</title>
        <authorList>
            <person name="Morin E."/>
            <person name="Kohler A."/>
            <person name="Baker A.R."/>
            <person name="Foulongne-Oriol M."/>
            <person name="Lombard V."/>
            <person name="Nagy L.G."/>
            <person name="Ohm R.A."/>
            <person name="Patyshakuliyeva A."/>
            <person name="Brun A."/>
            <person name="Aerts A.L."/>
            <person name="Bailey A.M."/>
            <person name="Billette C."/>
            <person name="Coutinho P.M."/>
            <person name="Deakin G."/>
            <person name="Doddapaneni H."/>
            <person name="Floudas D."/>
            <person name="Grimwood J."/>
            <person name="Hilden K."/>
            <person name="Kuees U."/>
            <person name="LaButti K.M."/>
            <person name="Lapidus A."/>
            <person name="Lindquist E.A."/>
            <person name="Lucas S.M."/>
            <person name="Murat C."/>
            <person name="Riley R.W."/>
            <person name="Salamov A.A."/>
            <person name="Schmutz J."/>
            <person name="Subramanian V."/>
            <person name="Woesten H.A.B."/>
            <person name="Xu J."/>
            <person name="Eastwood D.C."/>
            <person name="Foster G.D."/>
            <person name="Sonnenberg A.S."/>
            <person name="Cullen D."/>
            <person name="de Vries R.P."/>
            <person name="Lundell T."/>
            <person name="Hibbett D.S."/>
            <person name="Henrissat B."/>
            <person name="Burton K.S."/>
            <person name="Kerrigan R.W."/>
            <person name="Challen M.P."/>
            <person name="Grigoriev I.V."/>
            <person name="Martin F."/>
        </authorList>
    </citation>
    <scope>NUCLEOTIDE SEQUENCE [LARGE SCALE GENOMIC DNA]</scope>
    <source>
        <strain evidence="4">JB137-S8 / ATCC MYA-4627 / FGSC 10392</strain>
    </source>
</reference>
<feature type="transmembrane region" description="Helical" evidence="2">
    <location>
        <begin position="84"/>
        <end position="105"/>
    </location>
</feature>
<feature type="transmembrane region" description="Helical" evidence="2">
    <location>
        <begin position="50"/>
        <end position="69"/>
    </location>
</feature>
<dbReference type="AlphaFoldDB" id="K5XG73"/>
<accession>K5XG73</accession>
<feature type="compositionally biased region" description="Basic residues" evidence="1">
    <location>
        <begin position="8"/>
        <end position="26"/>
    </location>
</feature>
<keyword evidence="2" id="KW-0812">Transmembrane</keyword>
<evidence type="ECO:0008006" key="5">
    <source>
        <dbReference type="Google" id="ProtNLM"/>
    </source>
</evidence>
<dbReference type="RefSeq" id="XP_007326209.1">
    <property type="nucleotide sequence ID" value="XM_007326147.1"/>
</dbReference>
<dbReference type="eggNOG" id="ENOG502S2RF">
    <property type="taxonomic scope" value="Eukaryota"/>
</dbReference>
<keyword evidence="2" id="KW-1133">Transmembrane helix</keyword>
<evidence type="ECO:0000256" key="1">
    <source>
        <dbReference type="SAM" id="MobiDB-lite"/>
    </source>
</evidence>
<dbReference type="GeneID" id="18830712"/>
<evidence type="ECO:0000313" key="3">
    <source>
        <dbReference type="EMBL" id="EKM82428.1"/>
    </source>
</evidence>
<sequence>MPGGYYGAHRKGGERKKNQRNRRRRRRSVFTGLAMEKEWRQARGWAKKMAFVDGVGILVWGAVFIFVMIGKRCPVGKFDGWCNAYNVSTACACLLCIAFGVSVFFDVKDLYASRTSPRTRFCSFFLSFC</sequence>
<dbReference type="HOGENOM" id="CLU_150163_0_0_1"/>